<protein>
    <submittedName>
        <fullName evidence="2">Uncharacterized protein</fullName>
    </submittedName>
</protein>
<keyword evidence="3" id="KW-1185">Reference proteome</keyword>
<feature type="compositionally biased region" description="Basic residues" evidence="1">
    <location>
        <begin position="16"/>
        <end position="27"/>
    </location>
</feature>
<organism evidence="2 3">
    <name type="scientific">Virgisporangium aliadipatigenens</name>
    <dbReference type="NCBI Taxonomy" id="741659"/>
    <lineage>
        <taxon>Bacteria</taxon>
        <taxon>Bacillati</taxon>
        <taxon>Actinomycetota</taxon>
        <taxon>Actinomycetes</taxon>
        <taxon>Micromonosporales</taxon>
        <taxon>Micromonosporaceae</taxon>
        <taxon>Virgisporangium</taxon>
    </lineage>
</organism>
<name>A0A8J3YII4_9ACTN</name>
<evidence type="ECO:0000313" key="2">
    <source>
        <dbReference type="EMBL" id="GIJ44571.1"/>
    </source>
</evidence>
<comment type="caution">
    <text evidence="2">The sequence shown here is derived from an EMBL/GenBank/DDBJ whole genome shotgun (WGS) entry which is preliminary data.</text>
</comment>
<dbReference type="Proteomes" id="UP000619260">
    <property type="component" value="Unassembled WGS sequence"/>
</dbReference>
<evidence type="ECO:0000256" key="1">
    <source>
        <dbReference type="SAM" id="MobiDB-lite"/>
    </source>
</evidence>
<gene>
    <name evidence="2" type="ORF">Val02_14570</name>
</gene>
<dbReference type="RefSeq" id="WP_203898138.1">
    <property type="nucleotide sequence ID" value="NZ_BOPF01000004.1"/>
</dbReference>
<sequence>MAATAEAQRPVGARNSARRTGRPHHPRNREAMVVMTEVKHPRWCDLSLCTAGQLLSLHRSTPRRIEAERLGDVTVAAQLSCNADDPLPEAPVSVELLLTRTDHTSVESYRFDERAARRLVGVLDDLLSETGVVNVGVSA</sequence>
<reference evidence="2" key="1">
    <citation type="submission" date="2021-01" db="EMBL/GenBank/DDBJ databases">
        <title>Whole genome shotgun sequence of Virgisporangium aliadipatigenens NBRC 105644.</title>
        <authorList>
            <person name="Komaki H."/>
            <person name="Tamura T."/>
        </authorList>
    </citation>
    <scope>NUCLEOTIDE SEQUENCE</scope>
    <source>
        <strain evidence="2">NBRC 105644</strain>
    </source>
</reference>
<proteinExistence type="predicted"/>
<dbReference type="EMBL" id="BOPF01000004">
    <property type="protein sequence ID" value="GIJ44571.1"/>
    <property type="molecule type" value="Genomic_DNA"/>
</dbReference>
<feature type="region of interest" description="Disordered" evidence="1">
    <location>
        <begin position="1"/>
        <end position="29"/>
    </location>
</feature>
<evidence type="ECO:0000313" key="3">
    <source>
        <dbReference type="Proteomes" id="UP000619260"/>
    </source>
</evidence>
<accession>A0A8J3YII4</accession>
<dbReference type="AlphaFoldDB" id="A0A8J3YII4"/>